<comment type="caution">
    <text evidence="9">The sequence shown here is derived from an EMBL/GenBank/DDBJ whole genome shotgun (WGS) entry which is preliminary data.</text>
</comment>
<dbReference type="InterPro" id="IPR003838">
    <property type="entry name" value="ABC3_permease_C"/>
</dbReference>
<feature type="transmembrane region" description="Helical" evidence="7">
    <location>
        <begin position="264"/>
        <end position="288"/>
    </location>
</feature>
<keyword evidence="5 7" id="KW-1133">Transmembrane helix</keyword>
<feature type="transmembrane region" description="Helical" evidence="7">
    <location>
        <begin position="316"/>
        <end position="345"/>
    </location>
</feature>
<feature type="transmembrane region" description="Helical" evidence="7">
    <location>
        <begin position="351"/>
        <end position="369"/>
    </location>
</feature>
<dbReference type="Pfam" id="PF02687">
    <property type="entry name" value="FtsX"/>
    <property type="match status" value="1"/>
</dbReference>
<dbReference type="RefSeq" id="WP_058725968.1">
    <property type="nucleotide sequence ID" value="NZ_LDQC01000053.1"/>
</dbReference>
<evidence type="ECO:0000256" key="5">
    <source>
        <dbReference type="ARBA" id="ARBA00022989"/>
    </source>
</evidence>
<evidence type="ECO:0000259" key="8">
    <source>
        <dbReference type="Pfam" id="PF02687"/>
    </source>
</evidence>
<dbReference type="PATRIC" id="fig|33881.3.peg.2345"/>
<evidence type="ECO:0000256" key="2">
    <source>
        <dbReference type="ARBA" id="ARBA00022448"/>
    </source>
</evidence>
<dbReference type="GO" id="GO:0005886">
    <property type="term" value="C:plasma membrane"/>
    <property type="evidence" value="ECO:0007669"/>
    <property type="project" value="UniProtKB-SubCell"/>
</dbReference>
<dbReference type="PANTHER" id="PTHR43738">
    <property type="entry name" value="ABC TRANSPORTER, MEMBRANE PROTEIN"/>
    <property type="match status" value="1"/>
</dbReference>
<evidence type="ECO:0000256" key="7">
    <source>
        <dbReference type="SAM" id="Phobius"/>
    </source>
</evidence>
<dbReference type="STRING" id="33881.NS184_10015"/>
<evidence type="ECO:0000256" key="1">
    <source>
        <dbReference type="ARBA" id="ARBA00004651"/>
    </source>
</evidence>
<protein>
    <submittedName>
        <fullName evidence="9">ABC transporter substrate-binding protein</fullName>
    </submittedName>
</protein>
<evidence type="ECO:0000256" key="4">
    <source>
        <dbReference type="ARBA" id="ARBA00022692"/>
    </source>
</evidence>
<keyword evidence="2" id="KW-0813">Transport</keyword>
<keyword evidence="6 7" id="KW-0472">Membrane</keyword>
<keyword evidence="4 7" id="KW-0812">Transmembrane</keyword>
<keyword evidence="3" id="KW-1003">Cell membrane</keyword>
<accession>A0A175RPZ6</accession>
<reference evidence="9 10" key="1">
    <citation type="journal article" date="2016" name="Front. Microbiol.">
        <title>Genomic Resource of Rice Seed Associated Bacteria.</title>
        <authorList>
            <person name="Midha S."/>
            <person name="Bansal K."/>
            <person name="Sharma S."/>
            <person name="Kumar N."/>
            <person name="Patil P.P."/>
            <person name="Chaudhry V."/>
            <person name="Patil P.B."/>
        </authorList>
    </citation>
    <scope>NUCLEOTIDE SEQUENCE [LARGE SCALE GENOMIC DNA]</scope>
    <source>
        <strain evidence="9 10">NS184</strain>
    </source>
</reference>
<proteinExistence type="predicted"/>
<evidence type="ECO:0000256" key="3">
    <source>
        <dbReference type="ARBA" id="ARBA00022475"/>
    </source>
</evidence>
<evidence type="ECO:0000313" key="10">
    <source>
        <dbReference type="Proteomes" id="UP000078252"/>
    </source>
</evidence>
<dbReference type="AlphaFoldDB" id="A0A175RPZ6"/>
<dbReference type="OrthoDB" id="5242186at2"/>
<dbReference type="InterPro" id="IPR051125">
    <property type="entry name" value="ABC-4/HrtB_transporter"/>
</dbReference>
<sequence>MFVAWRDLRFARGRFVLIGSVVALITVLVGFLAGLTGGLAAQNVSAVLALPGDRLVLQQPSDGQPSFADSRIGREALAGWRASAGVDEVVPVGIVQGRAVRAAADGTDASGTGAAGSAAGAAGSAADADGAAVGVALFGLPASTGSDGVAALAPRSADEVGLSAGAAHDLGVRAGDHLTIAGTTFEVATVGGDAWYSHTPVVAMTPEAWSTADQRLGGDGDPTVLAVSGDPDWASVAERTHTSAATPLSSLTALETFRSEVGSLGLMIAMLFGVSALVVGAFFTVWTMQRSGDVAVLKALGASTPSLVRDALGQALVVLVVGIGVGTAAVVGLGTLAGGALPFLLSPLTTLVPGVVMALLGLAGAAVALRTVTAADPLTALGSNR</sequence>
<comment type="subcellular location">
    <subcellularLocation>
        <location evidence="1">Cell membrane</location>
        <topology evidence="1">Multi-pass membrane protein</topology>
    </subcellularLocation>
</comment>
<dbReference type="Proteomes" id="UP000078252">
    <property type="component" value="Unassembled WGS sequence"/>
</dbReference>
<feature type="domain" description="ABC3 transporter permease C-terminal" evidence="8">
    <location>
        <begin position="266"/>
        <end position="374"/>
    </location>
</feature>
<organism evidence="9 10">
    <name type="scientific">Curtobacterium luteum</name>
    <dbReference type="NCBI Taxonomy" id="33881"/>
    <lineage>
        <taxon>Bacteria</taxon>
        <taxon>Bacillati</taxon>
        <taxon>Actinomycetota</taxon>
        <taxon>Actinomycetes</taxon>
        <taxon>Micrococcales</taxon>
        <taxon>Microbacteriaceae</taxon>
        <taxon>Curtobacterium</taxon>
    </lineage>
</organism>
<evidence type="ECO:0000313" key="9">
    <source>
        <dbReference type="EMBL" id="KTR05657.1"/>
    </source>
</evidence>
<gene>
    <name evidence="9" type="ORF">NS184_10015</name>
</gene>
<dbReference type="PANTHER" id="PTHR43738:SF1">
    <property type="entry name" value="HEMIN TRANSPORT SYSTEM PERMEASE PROTEIN HRTB-RELATED"/>
    <property type="match status" value="1"/>
</dbReference>
<dbReference type="EMBL" id="LDQC01000053">
    <property type="protein sequence ID" value="KTR05657.1"/>
    <property type="molecule type" value="Genomic_DNA"/>
</dbReference>
<evidence type="ECO:0000256" key="6">
    <source>
        <dbReference type="ARBA" id="ARBA00023136"/>
    </source>
</evidence>
<name>A0A175RPZ6_9MICO</name>